<sequence length="140" mass="14757">MSDWIDGRIPPEEQKPTVGQLVERLSEQATRLVRSEIALAKAELTTKAKHAGIGIGLLVVGGVLVLYGIGFLFHSAMEGLATVMPLWLAALIVGLVLVLVAGTLAFVGVKQLQRGVPPTPTGAVDSIKEDVATIKEGLRP</sequence>
<reference evidence="2 3" key="1">
    <citation type="submission" date="2017-05" db="EMBL/GenBank/DDBJ databases">
        <authorList>
            <person name="Song R."/>
            <person name="Chenine A.L."/>
            <person name="Ruprecht R.M."/>
        </authorList>
    </citation>
    <scope>NUCLEOTIDE SEQUENCE [LARGE SCALE GENOMIC DNA]</scope>
    <source>
        <strain evidence="2 3">PSBB019</strain>
    </source>
</reference>
<evidence type="ECO:0000256" key="1">
    <source>
        <dbReference type="SAM" id="Phobius"/>
    </source>
</evidence>
<protein>
    <recommendedName>
        <fullName evidence="4">Phage holin family protein</fullName>
    </recommendedName>
</protein>
<dbReference type="Proteomes" id="UP000196228">
    <property type="component" value="Chromosome"/>
</dbReference>
<dbReference type="InterPro" id="IPR009937">
    <property type="entry name" value="Phage_holin_3_6"/>
</dbReference>
<dbReference type="OrthoDB" id="5148485at2"/>
<dbReference type="RefSeq" id="WP_087471011.1">
    <property type="nucleotide sequence ID" value="NZ_CP021383.1"/>
</dbReference>
<feature type="transmembrane region" description="Helical" evidence="1">
    <location>
        <begin position="51"/>
        <end position="74"/>
    </location>
</feature>
<evidence type="ECO:0000313" key="2">
    <source>
        <dbReference type="EMBL" id="ARU51995.1"/>
    </source>
</evidence>
<dbReference type="EMBL" id="CP021383">
    <property type="protein sequence ID" value="ARU51995.1"/>
    <property type="molecule type" value="Genomic_DNA"/>
</dbReference>
<dbReference type="AlphaFoldDB" id="A0A1Y0HXG6"/>
<evidence type="ECO:0000313" key="3">
    <source>
        <dbReference type="Proteomes" id="UP000196228"/>
    </source>
</evidence>
<feature type="transmembrane region" description="Helical" evidence="1">
    <location>
        <begin position="86"/>
        <end position="109"/>
    </location>
</feature>
<dbReference type="KEGG" id="cceu:CBR64_11405"/>
<keyword evidence="1" id="KW-0472">Membrane</keyword>
<name>A0A1Y0HXG6_CELCE</name>
<gene>
    <name evidence="2" type="ORF">CBR64_11405</name>
</gene>
<organism evidence="2 3">
    <name type="scientific">Cellulosimicrobium cellulans</name>
    <name type="common">Arthrobacter luteus</name>
    <dbReference type="NCBI Taxonomy" id="1710"/>
    <lineage>
        <taxon>Bacteria</taxon>
        <taxon>Bacillati</taxon>
        <taxon>Actinomycetota</taxon>
        <taxon>Actinomycetes</taxon>
        <taxon>Micrococcales</taxon>
        <taxon>Promicromonosporaceae</taxon>
        <taxon>Cellulosimicrobium</taxon>
    </lineage>
</organism>
<accession>A0A1Y0HXG6</accession>
<keyword evidence="1" id="KW-0812">Transmembrane</keyword>
<evidence type="ECO:0008006" key="4">
    <source>
        <dbReference type="Google" id="ProtNLM"/>
    </source>
</evidence>
<dbReference type="Pfam" id="PF07332">
    <property type="entry name" value="Phage_holin_3_6"/>
    <property type="match status" value="1"/>
</dbReference>
<keyword evidence="1" id="KW-1133">Transmembrane helix</keyword>
<proteinExistence type="predicted"/>